<reference evidence="1" key="1">
    <citation type="submission" date="2022-12" db="EMBL/GenBank/DDBJ databases">
        <authorList>
            <person name="Alioto T."/>
            <person name="Alioto T."/>
            <person name="Gomez Garrido J."/>
        </authorList>
    </citation>
    <scope>NUCLEOTIDE SEQUENCE</scope>
</reference>
<organism evidence="1 2">
    <name type="scientific">Podarcis lilfordi</name>
    <name type="common">Lilford's wall lizard</name>
    <dbReference type="NCBI Taxonomy" id="74358"/>
    <lineage>
        <taxon>Eukaryota</taxon>
        <taxon>Metazoa</taxon>
        <taxon>Chordata</taxon>
        <taxon>Craniata</taxon>
        <taxon>Vertebrata</taxon>
        <taxon>Euteleostomi</taxon>
        <taxon>Lepidosauria</taxon>
        <taxon>Squamata</taxon>
        <taxon>Bifurcata</taxon>
        <taxon>Unidentata</taxon>
        <taxon>Episquamata</taxon>
        <taxon>Laterata</taxon>
        <taxon>Lacertibaenia</taxon>
        <taxon>Lacertidae</taxon>
        <taxon>Podarcis</taxon>
    </lineage>
</organism>
<name>A0AA35JMW8_9SAUR</name>
<dbReference type="EMBL" id="OX395126">
    <property type="protein sequence ID" value="CAI5762511.1"/>
    <property type="molecule type" value="Genomic_DNA"/>
</dbReference>
<evidence type="ECO:0000313" key="2">
    <source>
        <dbReference type="Proteomes" id="UP001178461"/>
    </source>
</evidence>
<dbReference type="AlphaFoldDB" id="A0AA35JMW8"/>
<dbReference type="Proteomes" id="UP001178461">
    <property type="component" value="Chromosome 1"/>
</dbReference>
<gene>
    <name evidence="1" type="ORF">PODLI_1B022274</name>
</gene>
<accession>A0AA35JMW8</accession>
<sequence length="60" mass="6611">MGGERTEHAEDECKSSLPAGDVYWERHSGSDMKGIQVSIDVSESEIIPKAFKRPPCQGFS</sequence>
<keyword evidence="2" id="KW-1185">Reference proteome</keyword>
<protein>
    <submittedName>
        <fullName evidence="1">Uncharacterized protein</fullName>
    </submittedName>
</protein>
<proteinExistence type="predicted"/>
<evidence type="ECO:0000313" key="1">
    <source>
        <dbReference type="EMBL" id="CAI5762511.1"/>
    </source>
</evidence>